<dbReference type="FunFam" id="1.10.8.270:FF:000016">
    <property type="entry name" value="TBC1 domain family member 2A"/>
    <property type="match status" value="1"/>
</dbReference>
<dbReference type="InterPro" id="IPR000195">
    <property type="entry name" value="Rab-GAP-TBC_dom"/>
</dbReference>
<dbReference type="InterPro" id="IPR050302">
    <property type="entry name" value="Rab_GAP_TBC_domain"/>
</dbReference>
<sequence length="408" mass="47860">MDINLPVFEFSLENLEKKKLKILQDKEIGDGEDDPDDYDGSVILENICWKSQWYIEIFPFDFWNVNNSLINVIDSKKTIGMGWDLEYELNKVGGQKFSKFRHREYDLLFFNNIFNSRVKLSNWANYKDFTQKKLMKLCISGIPCEIRGEVWCYLLGSDRMLRNNLNVYLNELNGNIDKKIENQIILDLHRTFPNSKYYSNSKNFNKANTLNRVLYAFASHDKSIGYCQSMNFIVAILLVNMNEEAAFWSLVQLVSNNRNKEFMVCSWGNLETYYGERMDGIIQDIIILESLCKKFIPEVSQKLESTGINFQWFALEWFLCFFVTSLPLTSIMEILDFIFCFGSDMLFNISIALLDLNRKKILSSVNMEECMNVLKNIAKNITEPSKLIRKATKYNICKSHIERLRKEN</sequence>
<dbReference type="Pfam" id="PF00566">
    <property type="entry name" value="RabGAP-TBC"/>
    <property type="match status" value="1"/>
</dbReference>
<dbReference type="RefSeq" id="XP_028874476.1">
    <property type="nucleotide sequence ID" value="XM_029019355.1"/>
</dbReference>
<feature type="domain" description="Rab-GAP TBC" evidence="1">
    <location>
        <begin position="141"/>
        <end position="342"/>
    </location>
</feature>
<comment type="caution">
    <text evidence="2">The sequence shown here is derived from an EMBL/GenBank/DDBJ whole genome shotgun (WGS) entry which is preliminary data.</text>
</comment>
<dbReference type="Gene3D" id="1.10.10.750">
    <property type="entry name" value="Ypt/Rab-GAP domain of gyp1p, domain 1"/>
    <property type="match status" value="1"/>
</dbReference>
<gene>
    <name evidence="2" type="ORF">cubi_02343</name>
</gene>
<evidence type="ECO:0000313" key="3">
    <source>
        <dbReference type="Proteomes" id="UP000186176"/>
    </source>
</evidence>
<dbReference type="GO" id="GO:0031267">
    <property type="term" value="F:small GTPase binding"/>
    <property type="evidence" value="ECO:0007669"/>
    <property type="project" value="TreeGrafter"/>
</dbReference>
<keyword evidence="3" id="KW-1185">Reference proteome</keyword>
<dbReference type="OrthoDB" id="294251at2759"/>
<dbReference type="SMART" id="SM00164">
    <property type="entry name" value="TBC"/>
    <property type="match status" value="1"/>
</dbReference>
<dbReference type="Proteomes" id="UP000186176">
    <property type="component" value="Unassembled WGS sequence"/>
</dbReference>
<dbReference type="SUPFAM" id="SSF47923">
    <property type="entry name" value="Ypt/Rab-GAP domain of gyp1p"/>
    <property type="match status" value="2"/>
</dbReference>
<reference evidence="2 3" key="1">
    <citation type="submission" date="2016-10" db="EMBL/GenBank/DDBJ databases">
        <title>Reductive evolution of mitochondrial metabolism and differential evolution of invasion-related proteins in Cryptosporidium.</title>
        <authorList>
            <person name="Liu S."/>
            <person name="Roellig D.M."/>
            <person name="Guo Y."/>
            <person name="Li N."/>
            <person name="Frace M.A."/>
            <person name="Tang K."/>
            <person name="Zhang L."/>
            <person name="Feng Y."/>
            <person name="Xiao L."/>
        </authorList>
    </citation>
    <scope>NUCLEOTIDE SEQUENCE [LARGE SCALE GENOMIC DNA]</scope>
    <source>
        <strain evidence="2">39726</strain>
    </source>
</reference>
<dbReference type="InterPro" id="IPR035969">
    <property type="entry name" value="Rab-GAP_TBC_sf"/>
</dbReference>
<name>A0A1J4MFW5_9CRYT</name>
<dbReference type="Gene3D" id="1.10.472.80">
    <property type="entry name" value="Ypt/Rab-GAP domain of gyp1p, domain 3"/>
    <property type="match status" value="1"/>
</dbReference>
<dbReference type="GeneID" id="39979134"/>
<accession>A0A1J4MFW5</accession>
<evidence type="ECO:0000313" key="2">
    <source>
        <dbReference type="EMBL" id="OII73112.1"/>
    </source>
</evidence>
<evidence type="ECO:0000259" key="1">
    <source>
        <dbReference type="PROSITE" id="PS50086"/>
    </source>
</evidence>
<organism evidence="2 3">
    <name type="scientific">Cryptosporidium ubiquitum</name>
    <dbReference type="NCBI Taxonomy" id="857276"/>
    <lineage>
        <taxon>Eukaryota</taxon>
        <taxon>Sar</taxon>
        <taxon>Alveolata</taxon>
        <taxon>Apicomplexa</taxon>
        <taxon>Conoidasida</taxon>
        <taxon>Coccidia</taxon>
        <taxon>Eucoccidiorida</taxon>
        <taxon>Eimeriorina</taxon>
        <taxon>Cryptosporidiidae</taxon>
        <taxon>Cryptosporidium</taxon>
    </lineage>
</organism>
<dbReference type="AlphaFoldDB" id="A0A1J4MFW5"/>
<dbReference type="PANTHER" id="PTHR47219">
    <property type="entry name" value="RAB GTPASE-ACTIVATING PROTEIN 1-LIKE"/>
    <property type="match status" value="1"/>
</dbReference>
<dbReference type="PANTHER" id="PTHR47219:SF20">
    <property type="entry name" value="TBC1 DOMAIN FAMILY MEMBER 2B"/>
    <property type="match status" value="1"/>
</dbReference>
<dbReference type="Gene3D" id="1.10.8.270">
    <property type="entry name" value="putative rabgap domain of human tbc1 domain family member 14 like domains"/>
    <property type="match status" value="1"/>
</dbReference>
<dbReference type="PROSITE" id="PS50086">
    <property type="entry name" value="TBC_RABGAP"/>
    <property type="match status" value="1"/>
</dbReference>
<proteinExistence type="predicted"/>
<dbReference type="GO" id="GO:0005096">
    <property type="term" value="F:GTPase activator activity"/>
    <property type="evidence" value="ECO:0007669"/>
    <property type="project" value="TreeGrafter"/>
</dbReference>
<protein>
    <submittedName>
        <fullName evidence="2">GTPase activator protein</fullName>
    </submittedName>
</protein>
<dbReference type="VEuPathDB" id="CryptoDB:cubi_02343"/>
<dbReference type="EMBL" id="LRBP01000017">
    <property type="protein sequence ID" value="OII73112.1"/>
    <property type="molecule type" value="Genomic_DNA"/>
</dbReference>